<keyword evidence="8" id="KW-1185">Reference proteome</keyword>
<feature type="domain" description="Nitroreductase" evidence="6">
    <location>
        <begin position="96"/>
        <end position="150"/>
    </location>
</feature>
<organism evidence="7 8">
    <name type="scientific">Rhodopila globiformis</name>
    <name type="common">Rhodopseudomonas globiformis</name>
    <dbReference type="NCBI Taxonomy" id="1071"/>
    <lineage>
        <taxon>Bacteria</taxon>
        <taxon>Pseudomonadati</taxon>
        <taxon>Pseudomonadota</taxon>
        <taxon>Alphaproteobacteria</taxon>
        <taxon>Acetobacterales</taxon>
        <taxon>Acetobacteraceae</taxon>
        <taxon>Rhodopila</taxon>
    </lineage>
</organism>
<comment type="similarity">
    <text evidence="1">Belongs to the flavin oxidoreductase frp family.</text>
</comment>
<feature type="domain" description="Nitroreductase" evidence="6">
    <location>
        <begin position="153"/>
        <end position="249"/>
    </location>
</feature>
<evidence type="ECO:0000259" key="6">
    <source>
        <dbReference type="Pfam" id="PF00881"/>
    </source>
</evidence>
<dbReference type="PANTHER" id="PTHR43425:SF2">
    <property type="entry name" value="OXYGEN-INSENSITIVE NADPH NITROREDUCTASE"/>
    <property type="match status" value="1"/>
</dbReference>
<dbReference type="Pfam" id="PF00881">
    <property type="entry name" value="Nitroreductase"/>
    <property type="match status" value="2"/>
</dbReference>
<evidence type="ECO:0000313" key="8">
    <source>
        <dbReference type="Proteomes" id="UP000239724"/>
    </source>
</evidence>
<dbReference type="InterPro" id="IPR029479">
    <property type="entry name" value="Nitroreductase"/>
</dbReference>
<evidence type="ECO:0000256" key="5">
    <source>
        <dbReference type="SAM" id="MobiDB-lite"/>
    </source>
</evidence>
<evidence type="ECO:0000256" key="4">
    <source>
        <dbReference type="ARBA" id="ARBA00023002"/>
    </source>
</evidence>
<protein>
    <recommendedName>
        <fullName evidence="6">Nitroreductase domain-containing protein</fullName>
    </recommendedName>
</protein>
<evidence type="ECO:0000313" key="7">
    <source>
        <dbReference type="EMBL" id="PPQ36778.1"/>
    </source>
</evidence>
<proteinExistence type="inferred from homology"/>
<dbReference type="InterPro" id="IPR016446">
    <property type="entry name" value="Flavin_OxRdtase_Frp"/>
</dbReference>
<keyword evidence="3" id="KW-0288">FMN</keyword>
<evidence type="ECO:0000256" key="2">
    <source>
        <dbReference type="ARBA" id="ARBA00022630"/>
    </source>
</evidence>
<dbReference type="AlphaFoldDB" id="A0A2S6NM36"/>
<dbReference type="Gene3D" id="3.40.109.10">
    <property type="entry name" value="NADH Oxidase"/>
    <property type="match status" value="1"/>
</dbReference>
<dbReference type="Proteomes" id="UP000239724">
    <property type="component" value="Unassembled WGS sequence"/>
</dbReference>
<reference evidence="7 8" key="1">
    <citation type="journal article" date="2018" name="Arch. Microbiol.">
        <title>New insights into the metabolic potential of the phototrophic purple bacterium Rhodopila globiformis DSM 161(T) from its draft genome sequence and evidence for a vanadium-dependent nitrogenase.</title>
        <authorList>
            <person name="Imhoff J.F."/>
            <person name="Rahn T."/>
            <person name="Kunzel S."/>
            <person name="Neulinger S.C."/>
        </authorList>
    </citation>
    <scope>NUCLEOTIDE SEQUENCE [LARGE SCALE GENOMIC DNA]</scope>
    <source>
        <strain evidence="7 8">DSM 161</strain>
    </source>
</reference>
<evidence type="ECO:0000256" key="3">
    <source>
        <dbReference type="ARBA" id="ARBA00022643"/>
    </source>
</evidence>
<dbReference type="SUPFAM" id="SSF55469">
    <property type="entry name" value="FMN-dependent nitroreductase-like"/>
    <property type="match status" value="1"/>
</dbReference>
<dbReference type="GO" id="GO:0016491">
    <property type="term" value="F:oxidoreductase activity"/>
    <property type="evidence" value="ECO:0007669"/>
    <property type="project" value="UniProtKB-KW"/>
</dbReference>
<dbReference type="PANTHER" id="PTHR43425">
    <property type="entry name" value="OXYGEN-INSENSITIVE NADPH NITROREDUCTASE"/>
    <property type="match status" value="1"/>
</dbReference>
<sequence>MAVSSCRIGRCGRSLRVGGIPARVAGWRRRIVSFRPCRKENGPASPRPDAHGAHAGHGQDTGRKHRMTDSQALLQARFGIGLPGVEVPDAISALIDRRVTRRYTDQDVPDPLLDALLAAAQSAPAKSDLQQYSVIVLRDRARIKRIADWIGTMDWIATAPVFLVWCGDMRRGQRLCALHDMPHANNNLDTFLNTAVDCTLAMGQFMAAADAIGLGTCPISYVRSHIERVSPLLGLPDGVYPVAGLTVGWPVFRRPVSMRLPPRVVVHREHYDDSALADAITDYDERRRAREPVAPGSLKNTDVYPPREGVGWSENVARQLSVPERFGFAAYLKTKGFDLA</sequence>
<name>A0A2S6NM36_RHOGL</name>
<keyword evidence="2" id="KW-0285">Flavoprotein</keyword>
<dbReference type="InterPro" id="IPR000415">
    <property type="entry name" value="Nitroreductase-like"/>
</dbReference>
<accession>A0A2S6NM36</accession>
<gene>
    <name evidence="7" type="ORF">CCS01_04420</name>
</gene>
<evidence type="ECO:0000256" key="1">
    <source>
        <dbReference type="ARBA" id="ARBA00008366"/>
    </source>
</evidence>
<dbReference type="EMBL" id="NHRY01000054">
    <property type="protein sequence ID" value="PPQ36778.1"/>
    <property type="molecule type" value="Genomic_DNA"/>
</dbReference>
<comment type="caution">
    <text evidence="7">The sequence shown here is derived from an EMBL/GenBank/DDBJ whole genome shotgun (WGS) entry which is preliminary data.</text>
</comment>
<keyword evidence="4" id="KW-0560">Oxidoreductase</keyword>
<feature type="region of interest" description="Disordered" evidence="5">
    <location>
        <begin position="37"/>
        <end position="67"/>
    </location>
</feature>